<sequence length="135" mass="14678">MWRGSLWLAAEEQRGDWCWWRGTVWLTASREAGRGGDGGAAEQGARVGEGDCGVALVAVSSKVTVAAWEGERRWSPFANRSTGDCVAAWGWGRKDEVGVDGSMQRREGQLAIGVGEGRTKSKGGRREIRVWSLKV</sequence>
<accession>A0AAV2DM37</accession>
<organism evidence="1 2">
    <name type="scientific">Linum trigynum</name>
    <dbReference type="NCBI Taxonomy" id="586398"/>
    <lineage>
        <taxon>Eukaryota</taxon>
        <taxon>Viridiplantae</taxon>
        <taxon>Streptophyta</taxon>
        <taxon>Embryophyta</taxon>
        <taxon>Tracheophyta</taxon>
        <taxon>Spermatophyta</taxon>
        <taxon>Magnoliopsida</taxon>
        <taxon>eudicotyledons</taxon>
        <taxon>Gunneridae</taxon>
        <taxon>Pentapetalae</taxon>
        <taxon>rosids</taxon>
        <taxon>fabids</taxon>
        <taxon>Malpighiales</taxon>
        <taxon>Linaceae</taxon>
        <taxon>Linum</taxon>
    </lineage>
</organism>
<keyword evidence="2" id="KW-1185">Reference proteome</keyword>
<evidence type="ECO:0000313" key="2">
    <source>
        <dbReference type="Proteomes" id="UP001497516"/>
    </source>
</evidence>
<protein>
    <submittedName>
        <fullName evidence="1">Uncharacterized protein</fullName>
    </submittedName>
</protein>
<proteinExistence type="predicted"/>
<dbReference type="Proteomes" id="UP001497516">
    <property type="component" value="Chromosome 3"/>
</dbReference>
<reference evidence="1 2" key="1">
    <citation type="submission" date="2024-04" db="EMBL/GenBank/DDBJ databases">
        <authorList>
            <person name="Fracassetti M."/>
        </authorList>
    </citation>
    <scope>NUCLEOTIDE SEQUENCE [LARGE SCALE GENOMIC DNA]</scope>
</reference>
<dbReference type="AlphaFoldDB" id="A0AAV2DM37"/>
<dbReference type="EMBL" id="OZ034816">
    <property type="protein sequence ID" value="CAL1374726.1"/>
    <property type="molecule type" value="Genomic_DNA"/>
</dbReference>
<gene>
    <name evidence="1" type="ORF">LTRI10_LOCUS16570</name>
</gene>
<evidence type="ECO:0000313" key="1">
    <source>
        <dbReference type="EMBL" id="CAL1374726.1"/>
    </source>
</evidence>
<name>A0AAV2DM37_9ROSI</name>